<dbReference type="AlphaFoldDB" id="A0A4R3M5P5"/>
<organism evidence="16 17">
    <name type="scientific">Paralcaligenes ureilyticus</name>
    <dbReference type="NCBI Taxonomy" id="627131"/>
    <lineage>
        <taxon>Bacteria</taxon>
        <taxon>Pseudomonadati</taxon>
        <taxon>Pseudomonadota</taxon>
        <taxon>Betaproteobacteria</taxon>
        <taxon>Burkholderiales</taxon>
        <taxon>Alcaligenaceae</taxon>
        <taxon>Paralcaligenes</taxon>
    </lineage>
</organism>
<evidence type="ECO:0000256" key="8">
    <source>
        <dbReference type="ARBA" id="ARBA00022779"/>
    </source>
</evidence>
<dbReference type="OrthoDB" id="9782603at2"/>
<evidence type="ECO:0000313" key="16">
    <source>
        <dbReference type="EMBL" id="TCT08684.1"/>
    </source>
</evidence>
<dbReference type="GO" id="GO:1902600">
    <property type="term" value="P:proton transmembrane transport"/>
    <property type="evidence" value="ECO:0007669"/>
    <property type="project" value="UniProtKB-KW"/>
</dbReference>
<evidence type="ECO:0000256" key="7">
    <source>
        <dbReference type="ARBA" id="ARBA00022692"/>
    </source>
</evidence>
<dbReference type="InterPro" id="IPR022522">
    <property type="entry name" value="Flagellar_motor_stator_MotA"/>
</dbReference>
<keyword evidence="5" id="KW-0145">Chemotaxis</keyword>
<evidence type="ECO:0000256" key="12">
    <source>
        <dbReference type="ARBA" id="ARBA00023136"/>
    </source>
</evidence>
<sequence length="296" mass="31870">MFIAFGFLVVLGSVFGSYAALGGHFGALFQPFEFVLIAGAALGAYISANSGKSVKLLLNALPGVLKASPYNKSMYMELMALLYVILNKARRDGLMSIESDIEDPSASALFSEYPRILRDAKLVEFITDYLRIMISGNMSAFEIETLMDQEIEAFQHERSIPSHSLRDVADGLPAFGIVAAVLGVIKALASVDQPPAILANLISEAMVGTFLGILLAYGFVAPLAASVERRMVSSVKVLECIKVTLLASMNGYPPPLAVEFGRKVLYSSVRPSFLELEEHVRQTKSGAAKKVDGPAL</sequence>
<keyword evidence="3" id="KW-0813">Transport</keyword>
<reference evidence="16 17" key="1">
    <citation type="submission" date="2019-03" db="EMBL/GenBank/DDBJ databases">
        <title>Genomic Encyclopedia of Type Strains, Phase IV (KMG-IV): sequencing the most valuable type-strain genomes for metagenomic binning, comparative biology and taxonomic classification.</title>
        <authorList>
            <person name="Goeker M."/>
        </authorList>
    </citation>
    <scope>NUCLEOTIDE SEQUENCE [LARGE SCALE GENOMIC DNA]</scope>
    <source>
        <strain evidence="16 17">DSM 24591</strain>
    </source>
</reference>
<name>A0A4R3M5P5_9BURK</name>
<evidence type="ECO:0000256" key="10">
    <source>
        <dbReference type="ARBA" id="ARBA00022989"/>
    </source>
</evidence>
<feature type="domain" description="Motility protein A N-terminal" evidence="15">
    <location>
        <begin position="5"/>
        <end position="93"/>
    </location>
</feature>
<evidence type="ECO:0000256" key="6">
    <source>
        <dbReference type="ARBA" id="ARBA00022519"/>
    </source>
</evidence>
<evidence type="ECO:0000256" key="2">
    <source>
        <dbReference type="ARBA" id="ARBA00008038"/>
    </source>
</evidence>
<keyword evidence="4" id="KW-1003">Cell membrane</keyword>
<feature type="transmembrane region" description="Helical" evidence="13">
    <location>
        <begin position="201"/>
        <end position="224"/>
    </location>
</feature>
<dbReference type="Pfam" id="PF01618">
    <property type="entry name" value="MotA_ExbB"/>
    <property type="match status" value="1"/>
</dbReference>
<dbReference type="InterPro" id="IPR002898">
    <property type="entry name" value="MotA_ExbB_proton_chnl"/>
</dbReference>
<keyword evidence="9" id="KW-0375">Hydrogen ion transport</keyword>
<keyword evidence="12 13" id="KW-0472">Membrane</keyword>
<dbReference type="RefSeq" id="WP_132581878.1">
    <property type="nucleotide sequence ID" value="NZ_SMAJ01000005.1"/>
</dbReference>
<evidence type="ECO:0000256" key="1">
    <source>
        <dbReference type="ARBA" id="ARBA00004429"/>
    </source>
</evidence>
<evidence type="ECO:0000259" key="14">
    <source>
        <dbReference type="Pfam" id="PF01618"/>
    </source>
</evidence>
<dbReference type="GO" id="GO:0006935">
    <property type="term" value="P:chemotaxis"/>
    <property type="evidence" value="ECO:0007669"/>
    <property type="project" value="UniProtKB-KW"/>
</dbReference>
<keyword evidence="10 13" id="KW-1133">Transmembrane helix</keyword>
<keyword evidence="17" id="KW-1185">Reference proteome</keyword>
<evidence type="ECO:0000256" key="5">
    <source>
        <dbReference type="ARBA" id="ARBA00022500"/>
    </source>
</evidence>
<comment type="subcellular location">
    <subcellularLocation>
        <location evidence="1">Cell inner membrane</location>
        <topology evidence="1">Multi-pass membrane protein</topology>
    </subcellularLocation>
</comment>
<dbReference type="InterPro" id="IPR046786">
    <property type="entry name" value="MotA_N"/>
</dbReference>
<accession>A0A4R3M5P5</accession>
<dbReference type="Proteomes" id="UP000295525">
    <property type="component" value="Unassembled WGS sequence"/>
</dbReference>
<comment type="similarity">
    <text evidence="2">Belongs to the MotA family.</text>
</comment>
<evidence type="ECO:0000259" key="15">
    <source>
        <dbReference type="Pfam" id="PF20560"/>
    </source>
</evidence>
<evidence type="ECO:0000256" key="3">
    <source>
        <dbReference type="ARBA" id="ARBA00022448"/>
    </source>
</evidence>
<evidence type="ECO:0000313" key="17">
    <source>
        <dbReference type="Proteomes" id="UP000295525"/>
    </source>
</evidence>
<gene>
    <name evidence="16" type="ORF">EDC26_105237</name>
</gene>
<dbReference type="PROSITE" id="PS01307">
    <property type="entry name" value="MOTA"/>
    <property type="match status" value="1"/>
</dbReference>
<dbReference type="InterPro" id="IPR000540">
    <property type="entry name" value="Flag_MotA_CS"/>
</dbReference>
<dbReference type="InterPro" id="IPR047055">
    <property type="entry name" value="MotA-like"/>
</dbReference>
<evidence type="ECO:0000256" key="13">
    <source>
        <dbReference type="SAM" id="Phobius"/>
    </source>
</evidence>
<dbReference type="GO" id="GO:0005886">
    <property type="term" value="C:plasma membrane"/>
    <property type="evidence" value="ECO:0007669"/>
    <property type="project" value="UniProtKB-SubCell"/>
</dbReference>
<dbReference type="EMBL" id="SMAJ01000005">
    <property type="protein sequence ID" value="TCT08684.1"/>
    <property type="molecule type" value="Genomic_DNA"/>
</dbReference>
<keyword evidence="11" id="KW-0406">Ion transport</keyword>
<evidence type="ECO:0000256" key="4">
    <source>
        <dbReference type="ARBA" id="ARBA00022475"/>
    </source>
</evidence>
<keyword evidence="8" id="KW-0283">Flagellar rotation</keyword>
<evidence type="ECO:0000256" key="11">
    <source>
        <dbReference type="ARBA" id="ARBA00023065"/>
    </source>
</evidence>
<dbReference type="Pfam" id="PF20560">
    <property type="entry name" value="MotA_N"/>
    <property type="match status" value="1"/>
</dbReference>
<evidence type="ECO:0000256" key="9">
    <source>
        <dbReference type="ARBA" id="ARBA00022781"/>
    </source>
</evidence>
<feature type="transmembrane region" description="Helical" evidence="13">
    <location>
        <begin position="29"/>
        <end position="48"/>
    </location>
</feature>
<dbReference type="GO" id="GO:0071978">
    <property type="term" value="P:bacterial-type flagellum-dependent swarming motility"/>
    <property type="evidence" value="ECO:0007669"/>
    <property type="project" value="InterPro"/>
</dbReference>
<comment type="caution">
    <text evidence="16">The sequence shown here is derived from an EMBL/GenBank/DDBJ whole genome shotgun (WGS) entry which is preliminary data.</text>
</comment>
<dbReference type="PANTHER" id="PTHR30433">
    <property type="entry name" value="CHEMOTAXIS PROTEIN MOTA"/>
    <property type="match status" value="1"/>
</dbReference>
<keyword evidence="6" id="KW-0997">Cell inner membrane</keyword>
<feature type="transmembrane region" description="Helical" evidence="13">
    <location>
        <begin position="168"/>
        <end position="189"/>
    </location>
</feature>
<protein>
    <submittedName>
        <fullName evidence="16">Chemotaxis protein MotA</fullName>
    </submittedName>
</protein>
<dbReference type="NCBIfam" id="TIGR03818">
    <property type="entry name" value="MotA1"/>
    <property type="match status" value="1"/>
</dbReference>
<dbReference type="PANTHER" id="PTHR30433:SF4">
    <property type="entry name" value="MOTILITY PROTEIN A"/>
    <property type="match status" value="1"/>
</dbReference>
<feature type="domain" description="MotA/TolQ/ExbB proton channel" evidence="14">
    <location>
        <begin position="133"/>
        <end position="237"/>
    </location>
</feature>
<proteinExistence type="inferred from homology"/>
<keyword evidence="7 13" id="KW-0812">Transmembrane</keyword>